<dbReference type="InterPro" id="IPR029063">
    <property type="entry name" value="SAM-dependent_MTases_sf"/>
</dbReference>
<dbReference type="SUPFAM" id="SSF53335">
    <property type="entry name" value="S-adenosyl-L-methionine-dependent methyltransferases"/>
    <property type="match status" value="1"/>
</dbReference>
<gene>
    <name evidence="2" type="ORF">DDZ13_10330</name>
</gene>
<dbReference type="OrthoDB" id="5679686at2"/>
<evidence type="ECO:0000313" key="3">
    <source>
        <dbReference type="Proteomes" id="UP000247099"/>
    </source>
</evidence>
<keyword evidence="3" id="KW-1185">Reference proteome</keyword>
<name>A0A317ZHH0_9BACT</name>
<proteinExistence type="predicted"/>
<organism evidence="2 3">
    <name type="scientific">Coraliomargarita sinensis</name>
    <dbReference type="NCBI Taxonomy" id="2174842"/>
    <lineage>
        <taxon>Bacteria</taxon>
        <taxon>Pseudomonadati</taxon>
        <taxon>Verrucomicrobiota</taxon>
        <taxon>Opitutia</taxon>
        <taxon>Puniceicoccales</taxon>
        <taxon>Coraliomargaritaceae</taxon>
        <taxon>Coraliomargarita</taxon>
    </lineage>
</organism>
<dbReference type="PANTHER" id="PTHR34203">
    <property type="entry name" value="METHYLTRANSFERASE, FKBM FAMILY PROTEIN"/>
    <property type="match status" value="1"/>
</dbReference>
<dbReference type="PANTHER" id="PTHR34203:SF15">
    <property type="entry name" value="SLL1173 PROTEIN"/>
    <property type="match status" value="1"/>
</dbReference>
<sequence length="285" mass="31928">MKKLIAKTIRKKAPTLAAALRQFRIERRLNQPFLNHPSGFAFKGNAAMASGRFEPEETTLFCKLLTHCDRLVNVGANIGYYTCLAAHAKKPVLAFEPIPENARLLLENVYRNGWSDVEVFPLALGEKPEILPMFGTGTGASLVEGWAGIPSHDRRFLPVNTLDNTFGERKDLRNGRTLFWVDVEGFELSVLKGARSLIEGNAEAIWVVEICIDEHMPTGVNINPNLLDTFRIFFDNGFSACEAREGLPLVTHDDVEEIVAKQHNQLSTHNFAFLSNSFRNQMLSE</sequence>
<accession>A0A317ZHH0</accession>
<dbReference type="NCBIfam" id="TIGR01444">
    <property type="entry name" value="fkbM_fam"/>
    <property type="match status" value="1"/>
</dbReference>
<reference evidence="2 3" key="1">
    <citation type="submission" date="2018-05" db="EMBL/GenBank/DDBJ databases">
        <title>Coraliomargarita sinensis sp. nov., isolated from a marine solar saltern.</title>
        <authorList>
            <person name="Zhou L.Y."/>
        </authorList>
    </citation>
    <scope>NUCLEOTIDE SEQUENCE [LARGE SCALE GENOMIC DNA]</scope>
    <source>
        <strain evidence="2 3">WN38</strain>
    </source>
</reference>
<dbReference type="InterPro" id="IPR052514">
    <property type="entry name" value="SAM-dependent_MTase"/>
</dbReference>
<feature type="domain" description="Methyltransferase FkbM" evidence="1">
    <location>
        <begin position="73"/>
        <end position="210"/>
    </location>
</feature>
<evidence type="ECO:0000313" key="2">
    <source>
        <dbReference type="EMBL" id="PXA03683.1"/>
    </source>
</evidence>
<dbReference type="Pfam" id="PF05050">
    <property type="entry name" value="Methyltransf_21"/>
    <property type="match status" value="1"/>
</dbReference>
<dbReference type="InterPro" id="IPR006342">
    <property type="entry name" value="FkbM_mtfrase"/>
</dbReference>
<dbReference type="Proteomes" id="UP000247099">
    <property type="component" value="Unassembled WGS sequence"/>
</dbReference>
<dbReference type="InParanoid" id="A0A317ZHH0"/>
<evidence type="ECO:0000259" key="1">
    <source>
        <dbReference type="Pfam" id="PF05050"/>
    </source>
</evidence>
<comment type="caution">
    <text evidence="2">The sequence shown here is derived from an EMBL/GenBank/DDBJ whole genome shotgun (WGS) entry which is preliminary data.</text>
</comment>
<dbReference type="AlphaFoldDB" id="A0A317ZHH0"/>
<dbReference type="Gene3D" id="3.40.50.150">
    <property type="entry name" value="Vaccinia Virus protein VP39"/>
    <property type="match status" value="1"/>
</dbReference>
<dbReference type="RefSeq" id="WP_110131379.1">
    <property type="nucleotide sequence ID" value="NZ_QHJQ01000007.1"/>
</dbReference>
<dbReference type="EMBL" id="QHJQ01000007">
    <property type="protein sequence ID" value="PXA03683.1"/>
    <property type="molecule type" value="Genomic_DNA"/>
</dbReference>
<protein>
    <recommendedName>
        <fullName evidence="1">Methyltransferase FkbM domain-containing protein</fullName>
    </recommendedName>
</protein>